<dbReference type="PANTHER" id="PTHR32208">
    <property type="entry name" value="SECRETED PROTEIN-RELATED"/>
    <property type="match status" value="1"/>
</dbReference>
<dbReference type="Gene3D" id="2.130.10.80">
    <property type="entry name" value="Galactose oxidase/kelch, beta-propeller"/>
    <property type="match status" value="1"/>
</dbReference>
<dbReference type="Gene3D" id="2.60.40.10">
    <property type="entry name" value="Immunoglobulins"/>
    <property type="match status" value="1"/>
</dbReference>
<dbReference type="InterPro" id="IPR014756">
    <property type="entry name" value="Ig_E-set"/>
</dbReference>
<accession>A0A9R0JVS8</accession>
<dbReference type="KEGG" id="soe:110788627"/>
<name>A0A9R0JVS8_SPIOL</name>
<reference evidence="5" key="1">
    <citation type="journal article" date="2021" name="Nat. Commun.">
        <title>Genomic analyses provide insights into spinach domestication and the genetic basis of agronomic traits.</title>
        <authorList>
            <person name="Cai X."/>
            <person name="Sun X."/>
            <person name="Xu C."/>
            <person name="Sun H."/>
            <person name="Wang X."/>
            <person name="Ge C."/>
            <person name="Zhang Z."/>
            <person name="Wang Q."/>
            <person name="Fei Z."/>
            <person name="Jiao C."/>
            <person name="Wang Q."/>
        </authorList>
    </citation>
    <scope>NUCLEOTIDE SEQUENCE [LARGE SCALE GENOMIC DNA]</scope>
    <source>
        <strain evidence="5">cv. Varoflay</strain>
    </source>
</reference>
<evidence type="ECO:0000313" key="6">
    <source>
        <dbReference type="RefSeq" id="XP_021848951.2"/>
    </source>
</evidence>
<reference evidence="6" key="2">
    <citation type="submission" date="2025-08" db="UniProtKB">
        <authorList>
            <consortium name="RefSeq"/>
        </authorList>
    </citation>
    <scope>IDENTIFICATION</scope>
    <source>
        <tissue evidence="6">Leaf</tissue>
    </source>
</reference>
<evidence type="ECO:0000259" key="3">
    <source>
        <dbReference type="Pfam" id="PF07250"/>
    </source>
</evidence>
<dbReference type="InterPro" id="IPR015202">
    <property type="entry name" value="GO-like_E_set"/>
</dbReference>
<keyword evidence="5" id="KW-1185">Reference proteome</keyword>
<evidence type="ECO:0000256" key="1">
    <source>
        <dbReference type="ARBA" id="ARBA00022729"/>
    </source>
</evidence>
<dbReference type="GO" id="GO:0098609">
    <property type="term" value="P:cell-cell adhesion"/>
    <property type="evidence" value="ECO:0000318"/>
    <property type="project" value="GO_Central"/>
</dbReference>
<proteinExistence type="predicted"/>
<dbReference type="CDD" id="cd02851">
    <property type="entry name" value="E_set_GO_C"/>
    <property type="match status" value="1"/>
</dbReference>
<dbReference type="SUPFAM" id="SSF81296">
    <property type="entry name" value="E set domains"/>
    <property type="match status" value="1"/>
</dbReference>
<sequence length="554" mass="62216">MSHNLHLLLLFFFFFFFFLLLVQLARSTSTTAIGQWQLLQESIGISAMHMQLLHDDRVIIFDRTDFGPSNISLPNGQCRDNPHDLALKIDCTAHSVEYNSLSNTFHPLNVLTDTWCSSGATLPNGTLVQTGGFNDGERVVRTYQPFCEVCDWVELPNKLLIRRWYSTNHALPDGRVIVIGGRRAFNYEFYPKTTTRSFQLYKLPFLAQTNEPHVENNLYPFVFLHVDGNLFIFANNRAILLDYTRNIVVRTYPTIPGGDPRTYPSSGSAVLLPLRNLELGLNVEVEVLICGGAPSGSYLKAHSRQFLPALDTCARIKINDPNPTWAMESMPMARVMGDMLILPSGDILIINGAGSGSAGWELGRDPVFTPVIYHPDNVLGSRFEIQNSGQIPRMYHSTAILLRDGRILVGGSNPHKLNNFTNVLYPTELSLEAFSPPYLDPNKRELRPTIKTPVSSSKIQYGKIIEVKFTITWLIDPFSITVTMLRPPFNTHSFSMTQRLLVLTNTTPVMLTDSDQFQVNVMAPGSTNIAPPGFYMLFVVHHNVPSTGIWVHLM</sequence>
<organism evidence="5 6">
    <name type="scientific">Spinacia oleracea</name>
    <name type="common">Spinach</name>
    <dbReference type="NCBI Taxonomy" id="3562"/>
    <lineage>
        <taxon>Eukaryota</taxon>
        <taxon>Viridiplantae</taxon>
        <taxon>Streptophyta</taxon>
        <taxon>Embryophyta</taxon>
        <taxon>Tracheophyta</taxon>
        <taxon>Spermatophyta</taxon>
        <taxon>Magnoliopsida</taxon>
        <taxon>eudicotyledons</taxon>
        <taxon>Gunneridae</taxon>
        <taxon>Pentapetalae</taxon>
        <taxon>Caryophyllales</taxon>
        <taxon>Chenopodiaceae</taxon>
        <taxon>Chenopodioideae</taxon>
        <taxon>Anserineae</taxon>
        <taxon>Spinacia</taxon>
    </lineage>
</organism>
<dbReference type="GO" id="GO:0042545">
    <property type="term" value="P:cell wall modification"/>
    <property type="evidence" value="ECO:0000318"/>
    <property type="project" value="GO_Central"/>
</dbReference>
<dbReference type="InterPro" id="IPR009880">
    <property type="entry name" value="Glyoxal_oxidase_N"/>
</dbReference>
<dbReference type="GO" id="GO:0005615">
    <property type="term" value="C:extracellular space"/>
    <property type="evidence" value="ECO:0007669"/>
    <property type="project" value="UniProtKB-ARBA"/>
</dbReference>
<feature type="chain" id="PRO_5045311985" evidence="2">
    <location>
        <begin position="28"/>
        <end position="554"/>
    </location>
</feature>
<dbReference type="GO" id="GO:0045480">
    <property type="term" value="F:galactose oxidase activity"/>
    <property type="evidence" value="ECO:0000318"/>
    <property type="project" value="GO_Central"/>
</dbReference>
<dbReference type="InterPro" id="IPR011043">
    <property type="entry name" value="Gal_Oxase/kelch_b-propeller"/>
</dbReference>
<evidence type="ECO:0000259" key="4">
    <source>
        <dbReference type="Pfam" id="PF09118"/>
    </source>
</evidence>
<dbReference type="Pfam" id="PF07250">
    <property type="entry name" value="Glyoxal_oxid_N"/>
    <property type="match status" value="1"/>
</dbReference>
<dbReference type="Proteomes" id="UP000813463">
    <property type="component" value="Chromosome 2"/>
</dbReference>
<dbReference type="RefSeq" id="XP_021848951.2">
    <property type="nucleotide sequence ID" value="XM_021993259.2"/>
</dbReference>
<feature type="domain" description="Galactose oxidase-like Early set" evidence="4">
    <location>
        <begin position="447"/>
        <end position="552"/>
    </location>
</feature>
<dbReference type="GO" id="GO:0009505">
    <property type="term" value="C:plant-type cell wall"/>
    <property type="evidence" value="ECO:0000318"/>
    <property type="project" value="GO_Central"/>
</dbReference>
<dbReference type="GeneID" id="110788627"/>
<dbReference type="AlphaFoldDB" id="A0A9R0JVS8"/>
<dbReference type="InterPro" id="IPR037293">
    <property type="entry name" value="Gal_Oxidase_central_sf"/>
</dbReference>
<dbReference type="GO" id="GO:0080001">
    <property type="term" value="P:mucilage extrusion from seed coat"/>
    <property type="evidence" value="ECO:0000318"/>
    <property type="project" value="GO_Central"/>
</dbReference>
<dbReference type="SUPFAM" id="SSF50965">
    <property type="entry name" value="Galactose oxidase, central domain"/>
    <property type="match status" value="1"/>
</dbReference>
<dbReference type="InterPro" id="IPR013783">
    <property type="entry name" value="Ig-like_fold"/>
</dbReference>
<protein>
    <submittedName>
        <fullName evidence="6">Aldehyde oxidase GLOX-like</fullName>
    </submittedName>
</protein>
<dbReference type="Pfam" id="PF09118">
    <property type="entry name" value="GO-like_E_set"/>
    <property type="match status" value="1"/>
</dbReference>
<feature type="signal peptide" evidence="2">
    <location>
        <begin position="1"/>
        <end position="27"/>
    </location>
</feature>
<keyword evidence="1 2" id="KW-0732">Signal</keyword>
<dbReference type="PANTHER" id="PTHR32208:SF62">
    <property type="entry name" value="OXIDASE, PUTATIVE, EXPRESSED-RELATED"/>
    <property type="match status" value="1"/>
</dbReference>
<evidence type="ECO:0000313" key="5">
    <source>
        <dbReference type="Proteomes" id="UP000813463"/>
    </source>
</evidence>
<gene>
    <name evidence="6" type="primary">LOC110788627</name>
</gene>
<evidence type="ECO:0000256" key="2">
    <source>
        <dbReference type="SAM" id="SignalP"/>
    </source>
</evidence>
<feature type="domain" description="Glyoxal oxidase N-terminal" evidence="3">
    <location>
        <begin position="48"/>
        <end position="438"/>
    </location>
</feature>